<keyword evidence="3" id="KW-1185">Reference proteome</keyword>
<feature type="region of interest" description="Disordered" evidence="1">
    <location>
        <begin position="122"/>
        <end position="170"/>
    </location>
</feature>
<feature type="compositionally biased region" description="Basic and acidic residues" evidence="1">
    <location>
        <begin position="122"/>
        <end position="140"/>
    </location>
</feature>
<dbReference type="AlphaFoldDB" id="A0A812PKV7"/>
<evidence type="ECO:0000256" key="1">
    <source>
        <dbReference type="SAM" id="MobiDB-lite"/>
    </source>
</evidence>
<dbReference type="OrthoDB" id="421578at2759"/>
<sequence>MSGLTGSLVKAEMVQLPSCLGGEADKNYFIVTLDGLTCDRIHAMRRLRVSYAFGLSKEDVLLSAAKQLLEGQGRVVHRYHYIDQLDNRPQVLQSDKGLANIKSMQDFKGKIEKAMLKAGKVVEKSDQGAEKESSDSEGGKKVRQHSSGRLGKVQGVPKRDSGANSAKNRESEVAALEDDACIPVVLQSVASALEVTPKCFANLHIDRILNGERLIRSVDAAKRVCDDMKDQKKFQYKFLQKQLDLCELANGLVNNFESLSWREIRNSVLKLLEGQCVLPWGLRLSITGTAVSQTLQEIGSTGVEKAHPDIHKLVDKLMQQITCWKRDAPSADPDDKEASTNDWSAENTNFNALAAELDDDINAMEEDTEQSSEMELAALTAQILSSFGCNEFFAMLESPKLHKHIQIIAEKFLGLVSAADVENLDMNRAAKEAMLLIKKALSALLVLLVPTPGYMGASPSDVAQVVSYESMAKSARKDATTSDAEDFMAALQMFLQDSEFWQGKIDEVLAMGTSSMKLGDRLKDLTTKLAGTDEDGSLNEHFVDAVHSFKDIAGGLRRGATASLEEILVKKTQQCVEKLCGQEDVSETDAANIQVIMKVLDLFAPSKHLGI</sequence>
<evidence type="ECO:0000313" key="2">
    <source>
        <dbReference type="EMBL" id="CAE7337826.1"/>
    </source>
</evidence>
<name>A0A812PKV7_SYMPI</name>
<dbReference type="Proteomes" id="UP000649617">
    <property type="component" value="Unassembled WGS sequence"/>
</dbReference>
<reference evidence="2" key="1">
    <citation type="submission" date="2021-02" db="EMBL/GenBank/DDBJ databases">
        <authorList>
            <person name="Dougan E. K."/>
            <person name="Rhodes N."/>
            <person name="Thang M."/>
            <person name="Chan C."/>
        </authorList>
    </citation>
    <scope>NUCLEOTIDE SEQUENCE</scope>
</reference>
<feature type="compositionally biased region" description="Basic and acidic residues" evidence="1">
    <location>
        <begin position="157"/>
        <end position="170"/>
    </location>
</feature>
<organism evidence="2 3">
    <name type="scientific">Symbiodinium pilosum</name>
    <name type="common">Dinoflagellate</name>
    <dbReference type="NCBI Taxonomy" id="2952"/>
    <lineage>
        <taxon>Eukaryota</taxon>
        <taxon>Sar</taxon>
        <taxon>Alveolata</taxon>
        <taxon>Dinophyceae</taxon>
        <taxon>Suessiales</taxon>
        <taxon>Symbiodiniaceae</taxon>
        <taxon>Symbiodinium</taxon>
    </lineage>
</organism>
<proteinExistence type="predicted"/>
<dbReference type="EMBL" id="CAJNIZ010012749">
    <property type="protein sequence ID" value="CAE7337826.1"/>
    <property type="molecule type" value="Genomic_DNA"/>
</dbReference>
<accession>A0A812PKV7</accession>
<comment type="caution">
    <text evidence="2">The sequence shown here is derived from an EMBL/GenBank/DDBJ whole genome shotgun (WGS) entry which is preliminary data.</text>
</comment>
<evidence type="ECO:0000313" key="3">
    <source>
        <dbReference type="Proteomes" id="UP000649617"/>
    </source>
</evidence>
<gene>
    <name evidence="2" type="ORF">SPIL2461_LOCUS7925</name>
</gene>
<protein>
    <submittedName>
        <fullName evidence="2">Uncharacterized protein</fullName>
    </submittedName>
</protein>